<keyword evidence="4 6" id="KW-1133">Transmembrane helix</keyword>
<dbReference type="GO" id="GO:0005886">
    <property type="term" value="C:plasma membrane"/>
    <property type="evidence" value="ECO:0007669"/>
    <property type="project" value="TreeGrafter"/>
</dbReference>
<evidence type="ECO:0000313" key="8">
    <source>
        <dbReference type="EMBL" id="TDM04040.1"/>
    </source>
</evidence>
<evidence type="ECO:0000256" key="4">
    <source>
        <dbReference type="ARBA" id="ARBA00022989"/>
    </source>
</evidence>
<feature type="domain" description="GtrA/DPMS transmembrane" evidence="7">
    <location>
        <begin position="11"/>
        <end position="119"/>
    </location>
</feature>
<protein>
    <submittedName>
        <fullName evidence="8">GtrA family protein</fullName>
    </submittedName>
</protein>
<keyword evidence="5 6" id="KW-0472">Membrane</keyword>
<dbReference type="InterPro" id="IPR051401">
    <property type="entry name" value="GtrA_CellWall_Glycosyl"/>
</dbReference>
<dbReference type="OrthoDB" id="2666802at2"/>
<name>A0A9Q8FNP4_9STAP</name>
<accession>A0A9Q8FNP4</accession>
<sequence length="128" mass="14959">MTKLFSSPFIRFVIVGVINTINYYIMYLLLLNIAPYMVSHITAFLWSFICSYYLNCYFVYHVKPKISTFLKFPLTQVINMGLQTLLLMLFVRIGINEQLAPFPALLITVPITYVIAKYIFVEENHEKS</sequence>
<organism evidence="8 9">
    <name type="scientific">Macrococcus carouselicus</name>
    <dbReference type="NCBI Taxonomy" id="69969"/>
    <lineage>
        <taxon>Bacteria</taxon>
        <taxon>Bacillati</taxon>
        <taxon>Bacillota</taxon>
        <taxon>Bacilli</taxon>
        <taxon>Bacillales</taxon>
        <taxon>Staphylococcaceae</taxon>
        <taxon>Macrococcus</taxon>
    </lineage>
</organism>
<comment type="subcellular location">
    <subcellularLocation>
        <location evidence="1">Membrane</location>
        <topology evidence="1">Multi-pass membrane protein</topology>
    </subcellularLocation>
</comment>
<feature type="transmembrane region" description="Helical" evidence="6">
    <location>
        <begin position="101"/>
        <end position="120"/>
    </location>
</feature>
<evidence type="ECO:0000313" key="9">
    <source>
        <dbReference type="Proteomes" id="UP000295280"/>
    </source>
</evidence>
<feature type="transmembrane region" description="Helical" evidence="6">
    <location>
        <begin position="72"/>
        <end position="95"/>
    </location>
</feature>
<proteinExistence type="inferred from homology"/>
<dbReference type="RefSeq" id="WP_133416901.1">
    <property type="nucleotide sequence ID" value="NZ_SCWD01000001.1"/>
</dbReference>
<dbReference type="AlphaFoldDB" id="A0A9Q8FNP4"/>
<evidence type="ECO:0000256" key="6">
    <source>
        <dbReference type="SAM" id="Phobius"/>
    </source>
</evidence>
<dbReference type="GO" id="GO:0000271">
    <property type="term" value="P:polysaccharide biosynthetic process"/>
    <property type="evidence" value="ECO:0007669"/>
    <property type="project" value="InterPro"/>
</dbReference>
<dbReference type="PANTHER" id="PTHR38459:SF1">
    <property type="entry name" value="PROPHAGE BACTOPRENOL-LINKED GLUCOSE TRANSLOCASE HOMOLOG"/>
    <property type="match status" value="1"/>
</dbReference>
<evidence type="ECO:0000256" key="3">
    <source>
        <dbReference type="ARBA" id="ARBA00022692"/>
    </source>
</evidence>
<reference evidence="8 9" key="1">
    <citation type="submission" date="2019-01" db="EMBL/GenBank/DDBJ databases">
        <title>Draft genome sequences of the type strains of six Macrococcus species.</title>
        <authorList>
            <person name="Mazhar S."/>
            <person name="Altermann E."/>
            <person name="Hill C."/>
            <person name="Mcauliffe O."/>
        </authorList>
    </citation>
    <scope>NUCLEOTIDE SEQUENCE [LARGE SCALE GENOMIC DNA]</scope>
    <source>
        <strain evidence="8 9">ATCC 51828</strain>
    </source>
</reference>
<keyword evidence="3 6" id="KW-0812">Transmembrane</keyword>
<feature type="transmembrane region" description="Helical" evidence="6">
    <location>
        <begin position="12"/>
        <end position="34"/>
    </location>
</feature>
<dbReference type="InterPro" id="IPR007267">
    <property type="entry name" value="GtrA_DPMS_TM"/>
</dbReference>
<feature type="transmembrane region" description="Helical" evidence="6">
    <location>
        <begin position="40"/>
        <end position="60"/>
    </location>
</feature>
<dbReference type="Proteomes" id="UP000295280">
    <property type="component" value="Unassembled WGS sequence"/>
</dbReference>
<dbReference type="EMBL" id="SCWD01000001">
    <property type="protein sequence ID" value="TDM04040.1"/>
    <property type="molecule type" value="Genomic_DNA"/>
</dbReference>
<evidence type="ECO:0000259" key="7">
    <source>
        <dbReference type="Pfam" id="PF04138"/>
    </source>
</evidence>
<gene>
    <name evidence="8" type="ORF">ERX40_02400</name>
</gene>
<evidence type="ECO:0000256" key="2">
    <source>
        <dbReference type="ARBA" id="ARBA00009399"/>
    </source>
</evidence>
<dbReference type="PANTHER" id="PTHR38459">
    <property type="entry name" value="PROPHAGE BACTOPRENOL-LINKED GLUCOSE TRANSLOCASE HOMOLOG"/>
    <property type="match status" value="1"/>
</dbReference>
<evidence type="ECO:0000256" key="1">
    <source>
        <dbReference type="ARBA" id="ARBA00004141"/>
    </source>
</evidence>
<keyword evidence="9" id="KW-1185">Reference proteome</keyword>
<comment type="caution">
    <text evidence="8">The sequence shown here is derived from an EMBL/GenBank/DDBJ whole genome shotgun (WGS) entry which is preliminary data.</text>
</comment>
<dbReference type="Pfam" id="PF04138">
    <property type="entry name" value="GtrA_DPMS_TM"/>
    <property type="match status" value="1"/>
</dbReference>
<evidence type="ECO:0000256" key="5">
    <source>
        <dbReference type="ARBA" id="ARBA00023136"/>
    </source>
</evidence>
<comment type="similarity">
    <text evidence="2">Belongs to the GtrA family.</text>
</comment>